<evidence type="ECO:0000256" key="6">
    <source>
        <dbReference type="SAM" id="MobiDB-lite"/>
    </source>
</evidence>
<dbReference type="AlphaFoldDB" id="A0A1E7Q454"/>
<gene>
    <name evidence="8" type="ORF">BI198_04870</name>
</gene>
<dbReference type="InterPro" id="IPR052211">
    <property type="entry name" value="Cpx_auxiliary_protein"/>
</dbReference>
<evidence type="ECO:0000256" key="5">
    <source>
        <dbReference type="SAM" id="Coils"/>
    </source>
</evidence>
<dbReference type="PANTHER" id="PTHR38102:SF1">
    <property type="entry name" value="PERIPLASMIC CHAPERONE SPY"/>
    <property type="match status" value="1"/>
</dbReference>
<evidence type="ECO:0008006" key="10">
    <source>
        <dbReference type="Google" id="ProtNLM"/>
    </source>
</evidence>
<evidence type="ECO:0000256" key="4">
    <source>
        <dbReference type="ARBA" id="ARBA00022764"/>
    </source>
</evidence>
<dbReference type="EMBL" id="MKEK01000001">
    <property type="protein sequence ID" value="OEY68974.1"/>
    <property type="molecule type" value="Genomic_DNA"/>
</dbReference>
<feature type="coiled-coil region" evidence="5">
    <location>
        <begin position="114"/>
        <end position="141"/>
    </location>
</feature>
<dbReference type="PANTHER" id="PTHR38102">
    <property type="entry name" value="PERIPLASMIC CHAPERONE SPY"/>
    <property type="match status" value="1"/>
</dbReference>
<reference evidence="9" key="1">
    <citation type="submission" date="2016-09" db="EMBL/GenBank/DDBJ databases">
        <authorList>
            <person name="Wan X."/>
            <person name="Hou S."/>
        </authorList>
    </citation>
    <scope>NUCLEOTIDE SEQUENCE [LARGE SCALE GENOMIC DNA]</scope>
    <source>
        <strain evidence="9">KH87</strain>
    </source>
</reference>
<keyword evidence="9" id="KW-1185">Reference proteome</keyword>
<keyword evidence="5" id="KW-0175">Coiled coil</keyword>
<dbReference type="InterPro" id="IPR012899">
    <property type="entry name" value="LTXXQ"/>
</dbReference>
<comment type="similarity">
    <text evidence="2">Belongs to the CpxP/Spy family.</text>
</comment>
<dbReference type="Gene3D" id="1.20.120.1490">
    <property type="match status" value="1"/>
</dbReference>
<feature type="signal peptide" evidence="7">
    <location>
        <begin position="1"/>
        <end position="28"/>
    </location>
</feature>
<dbReference type="PIRSF" id="PIRSF034445">
    <property type="entry name" value="CpxP_Spy"/>
    <property type="match status" value="1"/>
</dbReference>
<feature type="compositionally biased region" description="Basic residues" evidence="6">
    <location>
        <begin position="151"/>
        <end position="172"/>
    </location>
</feature>
<comment type="subcellular location">
    <subcellularLocation>
        <location evidence="1">Periplasm</location>
    </subcellularLocation>
</comment>
<keyword evidence="4" id="KW-0574">Periplasm</keyword>
<dbReference type="Pfam" id="PF07813">
    <property type="entry name" value="LTXXQ"/>
    <property type="match status" value="1"/>
</dbReference>
<protein>
    <recommendedName>
        <fullName evidence="10">Zinc resistance-associated protein</fullName>
    </recommendedName>
</protein>
<accession>A0A1E7Q454</accession>
<feature type="chain" id="PRO_5009200342" description="Zinc resistance-associated protein" evidence="7">
    <location>
        <begin position="29"/>
        <end position="172"/>
    </location>
</feature>
<evidence type="ECO:0000256" key="2">
    <source>
        <dbReference type="ARBA" id="ARBA00008441"/>
    </source>
</evidence>
<evidence type="ECO:0000256" key="3">
    <source>
        <dbReference type="ARBA" id="ARBA00022729"/>
    </source>
</evidence>
<comment type="caution">
    <text evidence="8">The sequence shown here is derived from an EMBL/GenBank/DDBJ whole genome shotgun (WGS) entry which is preliminary data.</text>
</comment>
<name>A0A1E7Q454_9GAMM</name>
<dbReference type="RefSeq" id="WP_070048540.1">
    <property type="nucleotide sequence ID" value="NZ_CBCSDO010000003.1"/>
</dbReference>
<proteinExistence type="inferred from homology"/>
<dbReference type="GO" id="GO:0051082">
    <property type="term" value="F:unfolded protein binding"/>
    <property type="evidence" value="ECO:0007669"/>
    <property type="project" value="TreeGrafter"/>
</dbReference>
<feature type="region of interest" description="Disordered" evidence="6">
    <location>
        <begin position="150"/>
        <end position="172"/>
    </location>
</feature>
<dbReference type="STRING" id="1628148.BI198_04870"/>
<evidence type="ECO:0000256" key="1">
    <source>
        <dbReference type="ARBA" id="ARBA00004418"/>
    </source>
</evidence>
<sequence length="172" mass="19903">MKANIKLSTLIAVILTVSSLSVASVAVAQVDTSAKSNIQYKQHSRIHSPQHRFMRMFKSVDLTDEQQQQMQLLIQQHKADRNSQSASKQQYSDTKAAISQLMQADHFDQAQAEQLLQQRQVQQQQRQLQRLKLQYDLLQVLTPEQRQQLAKAKKQAQHKRVKHKQTRNTHNA</sequence>
<evidence type="ECO:0000256" key="7">
    <source>
        <dbReference type="SAM" id="SignalP"/>
    </source>
</evidence>
<dbReference type="GO" id="GO:0030288">
    <property type="term" value="C:outer membrane-bounded periplasmic space"/>
    <property type="evidence" value="ECO:0007669"/>
    <property type="project" value="TreeGrafter"/>
</dbReference>
<organism evidence="8 9">
    <name type="scientific">Rheinheimera salexigens</name>
    <dbReference type="NCBI Taxonomy" id="1628148"/>
    <lineage>
        <taxon>Bacteria</taxon>
        <taxon>Pseudomonadati</taxon>
        <taxon>Pseudomonadota</taxon>
        <taxon>Gammaproteobacteria</taxon>
        <taxon>Chromatiales</taxon>
        <taxon>Chromatiaceae</taxon>
        <taxon>Rheinheimera</taxon>
    </lineage>
</organism>
<keyword evidence="3 7" id="KW-0732">Signal</keyword>
<evidence type="ECO:0000313" key="8">
    <source>
        <dbReference type="EMBL" id="OEY68974.1"/>
    </source>
</evidence>
<dbReference type="Proteomes" id="UP000242258">
    <property type="component" value="Unassembled WGS sequence"/>
</dbReference>
<evidence type="ECO:0000313" key="9">
    <source>
        <dbReference type="Proteomes" id="UP000242258"/>
    </source>
</evidence>